<keyword evidence="2" id="KW-1185">Reference proteome</keyword>
<gene>
    <name evidence="1" type="ORF">NBRC116598_16090</name>
</gene>
<accession>A0ABQ0AJZ4</accession>
<name>A0ABQ0AJZ4_9RHOB</name>
<dbReference type="RefSeq" id="WP_353398698.1">
    <property type="nucleotide sequence ID" value="NZ_BAABWU010000004.1"/>
</dbReference>
<evidence type="ECO:0000313" key="2">
    <source>
        <dbReference type="Proteomes" id="UP001441944"/>
    </source>
</evidence>
<evidence type="ECO:0000313" key="1">
    <source>
        <dbReference type="EMBL" id="GAA6196165.1"/>
    </source>
</evidence>
<proteinExistence type="predicted"/>
<dbReference type="EMBL" id="BAABWU010000004">
    <property type="protein sequence ID" value="GAA6196165.1"/>
    <property type="molecule type" value="Genomic_DNA"/>
</dbReference>
<organism evidence="1 2">
    <name type="scientific">Pseudophaeobacter arcticus</name>
    <dbReference type="NCBI Taxonomy" id="385492"/>
    <lineage>
        <taxon>Bacteria</taxon>
        <taxon>Pseudomonadati</taxon>
        <taxon>Pseudomonadota</taxon>
        <taxon>Alphaproteobacteria</taxon>
        <taxon>Rhodobacterales</taxon>
        <taxon>Paracoccaceae</taxon>
        <taxon>Pseudophaeobacter</taxon>
    </lineage>
</organism>
<sequence>MQDLPKEVIQTARGIASHPEDFLSDTTVFTTAWAALKAERGQSFDPSRLRPQHIVDCPPPTPEPIDQTLDRVSERVRDLIATRGYCGLPPHAA</sequence>
<dbReference type="Proteomes" id="UP001441944">
    <property type="component" value="Unassembled WGS sequence"/>
</dbReference>
<reference evidence="1 2" key="1">
    <citation type="submission" date="2024-04" db="EMBL/GenBank/DDBJ databases">
        <title>Draft genome sequence of Pseudophaeobacter arcticus NBRC 116598.</title>
        <authorList>
            <person name="Miyakawa T."/>
            <person name="Kusuya Y."/>
            <person name="Miura T."/>
        </authorList>
    </citation>
    <scope>NUCLEOTIDE SEQUENCE [LARGE SCALE GENOMIC DNA]</scope>
    <source>
        <strain evidence="1 2">SU-CL00105</strain>
    </source>
</reference>
<comment type="caution">
    <text evidence="1">The sequence shown here is derived from an EMBL/GenBank/DDBJ whole genome shotgun (WGS) entry which is preliminary data.</text>
</comment>
<protein>
    <submittedName>
        <fullName evidence="1">Uncharacterized protein</fullName>
    </submittedName>
</protein>